<protein>
    <recommendedName>
        <fullName evidence="3">Polymerase nucleotidyl transferase domain-containing protein</fullName>
    </recommendedName>
</protein>
<dbReference type="Proteomes" id="UP000516305">
    <property type="component" value="Chromosome"/>
</dbReference>
<keyword evidence="2" id="KW-1185">Reference proteome</keyword>
<gene>
    <name evidence="1" type="ORF">H4K34_00775</name>
</gene>
<dbReference type="AlphaFoldDB" id="A0A7H0VFA6"/>
<dbReference type="KEGG" id="chyd:H4K34_00775"/>
<proteinExistence type="predicted"/>
<evidence type="ECO:0000313" key="2">
    <source>
        <dbReference type="Proteomes" id="UP000516305"/>
    </source>
</evidence>
<dbReference type="RefSeq" id="WP_210758931.1">
    <property type="nucleotide sequence ID" value="NZ_CP060139.1"/>
</dbReference>
<evidence type="ECO:0008006" key="3">
    <source>
        <dbReference type="Google" id="ProtNLM"/>
    </source>
</evidence>
<evidence type="ECO:0000313" key="1">
    <source>
        <dbReference type="EMBL" id="QNR24404.1"/>
    </source>
</evidence>
<accession>A0A7H0VFA6</accession>
<organism evidence="1 2">
    <name type="scientific">Croceimicrobium hydrocarbonivorans</name>
    <dbReference type="NCBI Taxonomy" id="2761580"/>
    <lineage>
        <taxon>Bacteria</taxon>
        <taxon>Pseudomonadati</taxon>
        <taxon>Bacteroidota</taxon>
        <taxon>Flavobacteriia</taxon>
        <taxon>Flavobacteriales</taxon>
        <taxon>Owenweeksiaceae</taxon>
        <taxon>Croceimicrobium</taxon>
    </lineage>
</organism>
<sequence length="294" mass="34587">MTTDILQISTSAQLRKSIRDTLWYFEYFKHGLNLDEIHKYLREKMDRESLQTELDLAVFRKEIFENEGYYALCPQSLEIRIQNKARNEKWLGIAKKMGRLIQSFPFVRAVNISGSLSKQGLTGEDDDIDYFLVTAENRVWTTKFFLMVFKKIFLLNSKKYFCINLLRDENHLAFKRHNIYIATEAVSVIPLNHPEYLSQLFKENPWLNDYFPNAQIKQSGKDPTRIKRAVERVLDLFLGSAFEKWCQALFHRHVQNQSASPNAHYETTDYSSAYFPDSVESRILNHYQSKASLI</sequence>
<name>A0A7H0VFA6_9FLAO</name>
<dbReference type="EMBL" id="CP060139">
    <property type="protein sequence ID" value="QNR24404.1"/>
    <property type="molecule type" value="Genomic_DNA"/>
</dbReference>
<reference evidence="1 2" key="1">
    <citation type="submission" date="2020-08" db="EMBL/GenBank/DDBJ databases">
        <title>Croceimicrobium hydrocarbonivorans gen. nov., sp. nov., a novel marine bacterium isolated from a bacterial consortium that degrades polyethylene terephthalate.</title>
        <authorList>
            <person name="Liu R."/>
        </authorList>
    </citation>
    <scope>NUCLEOTIDE SEQUENCE [LARGE SCALE GENOMIC DNA]</scope>
    <source>
        <strain evidence="1 2">A20-9</strain>
    </source>
</reference>